<evidence type="ECO:0000313" key="2">
    <source>
        <dbReference type="EMBL" id="RKS87336.1"/>
    </source>
</evidence>
<dbReference type="RefSeq" id="WP_121144235.1">
    <property type="nucleotide sequence ID" value="NZ_RBWY01000001.1"/>
</dbReference>
<dbReference type="EMBL" id="RBWY01000001">
    <property type="protein sequence ID" value="RKS87336.1"/>
    <property type="molecule type" value="Genomic_DNA"/>
</dbReference>
<dbReference type="InterPro" id="IPR010985">
    <property type="entry name" value="Ribbon_hlx_hlx"/>
</dbReference>
<protein>
    <submittedName>
        <fullName evidence="2">Arc-like DNA binding dprotein</fullName>
    </submittedName>
</protein>
<dbReference type="OrthoDB" id="7029768at2"/>
<evidence type="ECO:0000313" key="3">
    <source>
        <dbReference type="Proteomes" id="UP000278542"/>
    </source>
</evidence>
<comment type="caution">
    <text evidence="2">The sequence shown here is derived from an EMBL/GenBank/DDBJ whole genome shotgun (WGS) entry which is preliminary data.</text>
</comment>
<dbReference type="GO" id="GO:0006355">
    <property type="term" value="P:regulation of DNA-templated transcription"/>
    <property type="evidence" value="ECO:0007669"/>
    <property type="project" value="InterPro"/>
</dbReference>
<keyword evidence="3" id="KW-1185">Reference proteome</keyword>
<dbReference type="SUPFAM" id="SSF47598">
    <property type="entry name" value="Ribbon-helix-helix"/>
    <property type="match status" value="1"/>
</dbReference>
<name>A0A495RJJ0_9GAMM</name>
<sequence length="84" mass="9762">MSTIKAGRDIAPFGVRIPNDLKEKLQNFAEINGRSLNAEILYRLDRSVNEDTASLMIEHKDLFLEIIKLAQEEFQKEQEEKDKK</sequence>
<dbReference type="AlphaFoldDB" id="A0A495RJJ0"/>
<gene>
    <name evidence="2" type="ORF">DES39_0557</name>
</gene>
<organism evidence="2 3">
    <name type="scientific">Orbus hercynius</name>
    <dbReference type="NCBI Taxonomy" id="593135"/>
    <lineage>
        <taxon>Bacteria</taxon>
        <taxon>Pseudomonadati</taxon>
        <taxon>Pseudomonadota</taxon>
        <taxon>Gammaproteobacteria</taxon>
        <taxon>Orbales</taxon>
        <taxon>Orbaceae</taxon>
        <taxon>Orbus</taxon>
    </lineage>
</organism>
<dbReference type="GO" id="GO:0003677">
    <property type="term" value="F:DNA binding"/>
    <property type="evidence" value="ECO:0007669"/>
    <property type="project" value="InterPro"/>
</dbReference>
<accession>A0A495RJJ0</accession>
<evidence type="ECO:0000259" key="1">
    <source>
        <dbReference type="Pfam" id="PF03869"/>
    </source>
</evidence>
<proteinExistence type="predicted"/>
<dbReference type="Pfam" id="PF03869">
    <property type="entry name" value="Arc"/>
    <property type="match status" value="1"/>
</dbReference>
<dbReference type="InterPro" id="IPR005569">
    <property type="entry name" value="Arc_DNA-bd_dom"/>
</dbReference>
<dbReference type="InterPro" id="IPR013321">
    <property type="entry name" value="Arc_rbn_hlx_hlx"/>
</dbReference>
<dbReference type="Proteomes" id="UP000278542">
    <property type="component" value="Unassembled WGS sequence"/>
</dbReference>
<reference evidence="2 3" key="1">
    <citation type="submission" date="2018-10" db="EMBL/GenBank/DDBJ databases">
        <title>Genomic Encyclopedia of Type Strains, Phase IV (KMG-IV): sequencing the most valuable type-strain genomes for metagenomic binning, comparative biology and taxonomic classification.</title>
        <authorList>
            <person name="Goeker M."/>
        </authorList>
    </citation>
    <scope>NUCLEOTIDE SEQUENCE [LARGE SCALE GENOMIC DNA]</scope>
    <source>
        <strain evidence="2 3">DSM 22228</strain>
    </source>
</reference>
<dbReference type="Gene3D" id="1.10.1220.10">
    <property type="entry name" value="Met repressor-like"/>
    <property type="match status" value="1"/>
</dbReference>
<feature type="domain" description="Arc-like DNA binding" evidence="1">
    <location>
        <begin position="8"/>
        <end position="49"/>
    </location>
</feature>